<gene>
    <name evidence="1" type="ORF">TNCT_375411</name>
</gene>
<protein>
    <submittedName>
        <fullName evidence="1">Uncharacterized protein</fullName>
    </submittedName>
</protein>
<reference evidence="1" key="1">
    <citation type="submission" date="2020-07" db="EMBL/GenBank/DDBJ databases">
        <title>Multicomponent nature underlies the extraordinary mechanical properties of spider dragline silk.</title>
        <authorList>
            <person name="Kono N."/>
            <person name="Nakamura H."/>
            <person name="Mori M."/>
            <person name="Yoshida Y."/>
            <person name="Ohtoshi R."/>
            <person name="Malay A.D."/>
            <person name="Moran D.A.P."/>
            <person name="Tomita M."/>
            <person name="Numata K."/>
            <person name="Arakawa K."/>
        </authorList>
    </citation>
    <scope>NUCLEOTIDE SEQUENCE</scope>
</reference>
<organism evidence="1 2">
    <name type="scientific">Trichonephila clavata</name>
    <name type="common">Joro spider</name>
    <name type="synonym">Nephila clavata</name>
    <dbReference type="NCBI Taxonomy" id="2740835"/>
    <lineage>
        <taxon>Eukaryota</taxon>
        <taxon>Metazoa</taxon>
        <taxon>Ecdysozoa</taxon>
        <taxon>Arthropoda</taxon>
        <taxon>Chelicerata</taxon>
        <taxon>Arachnida</taxon>
        <taxon>Araneae</taxon>
        <taxon>Araneomorphae</taxon>
        <taxon>Entelegynae</taxon>
        <taxon>Araneoidea</taxon>
        <taxon>Nephilidae</taxon>
        <taxon>Trichonephila</taxon>
    </lineage>
</organism>
<proteinExistence type="predicted"/>
<dbReference type="Proteomes" id="UP000887116">
    <property type="component" value="Unassembled WGS sequence"/>
</dbReference>
<dbReference type="EMBL" id="BMAO01020536">
    <property type="protein sequence ID" value="GFQ68147.1"/>
    <property type="molecule type" value="Genomic_DNA"/>
</dbReference>
<evidence type="ECO:0000313" key="1">
    <source>
        <dbReference type="EMBL" id="GFQ68147.1"/>
    </source>
</evidence>
<evidence type="ECO:0000313" key="2">
    <source>
        <dbReference type="Proteomes" id="UP000887116"/>
    </source>
</evidence>
<keyword evidence="2" id="KW-1185">Reference proteome</keyword>
<sequence length="88" mass="10371">MSSSHGFDHYLTCVYSCTRWKEAIRVINAETVAHAFYGGWISLVLGCFKDLLWTVELDFYVLYYMRLLRTLRSYLNILQSVILKQIEP</sequence>
<dbReference type="AlphaFoldDB" id="A0A8X6H6R0"/>
<name>A0A8X6H6R0_TRICU</name>
<accession>A0A8X6H6R0</accession>
<comment type="caution">
    <text evidence="1">The sequence shown here is derived from an EMBL/GenBank/DDBJ whole genome shotgun (WGS) entry which is preliminary data.</text>
</comment>